<dbReference type="AlphaFoldDB" id="A0AAV4XV95"/>
<evidence type="ECO:0000313" key="3">
    <source>
        <dbReference type="Proteomes" id="UP001054945"/>
    </source>
</evidence>
<evidence type="ECO:0000313" key="2">
    <source>
        <dbReference type="EMBL" id="GIY98258.1"/>
    </source>
</evidence>
<organism evidence="2 3">
    <name type="scientific">Caerostris extrusa</name>
    <name type="common">Bark spider</name>
    <name type="synonym">Caerostris bankana</name>
    <dbReference type="NCBI Taxonomy" id="172846"/>
    <lineage>
        <taxon>Eukaryota</taxon>
        <taxon>Metazoa</taxon>
        <taxon>Ecdysozoa</taxon>
        <taxon>Arthropoda</taxon>
        <taxon>Chelicerata</taxon>
        <taxon>Arachnida</taxon>
        <taxon>Araneae</taxon>
        <taxon>Araneomorphae</taxon>
        <taxon>Entelegynae</taxon>
        <taxon>Araneoidea</taxon>
        <taxon>Araneidae</taxon>
        <taxon>Caerostris</taxon>
    </lineage>
</organism>
<gene>
    <name evidence="2" type="ORF">CEXT_725781</name>
</gene>
<proteinExistence type="predicted"/>
<sequence>MTPQTQTVKRKVNRTFIYSSTSNRPRRGCVGRSSFITGRGGRIIQTHSSTTPIISAGDKAGISTTDGAPSRGAEQSSEKVSCDFRPLLRKQDRDGVSSARNK</sequence>
<reference evidence="2 3" key="1">
    <citation type="submission" date="2021-06" db="EMBL/GenBank/DDBJ databases">
        <title>Caerostris extrusa draft genome.</title>
        <authorList>
            <person name="Kono N."/>
            <person name="Arakawa K."/>
        </authorList>
    </citation>
    <scope>NUCLEOTIDE SEQUENCE [LARGE SCALE GENOMIC DNA]</scope>
</reference>
<accession>A0AAV4XV95</accession>
<feature type="region of interest" description="Disordered" evidence="1">
    <location>
        <begin position="1"/>
        <end position="35"/>
    </location>
</feature>
<feature type="region of interest" description="Disordered" evidence="1">
    <location>
        <begin position="53"/>
        <end position="102"/>
    </location>
</feature>
<evidence type="ECO:0000256" key="1">
    <source>
        <dbReference type="SAM" id="MobiDB-lite"/>
    </source>
</evidence>
<dbReference type="Proteomes" id="UP001054945">
    <property type="component" value="Unassembled WGS sequence"/>
</dbReference>
<comment type="caution">
    <text evidence="2">The sequence shown here is derived from an EMBL/GenBank/DDBJ whole genome shotgun (WGS) entry which is preliminary data.</text>
</comment>
<protein>
    <submittedName>
        <fullName evidence="2">Uncharacterized protein</fullName>
    </submittedName>
</protein>
<feature type="compositionally biased region" description="Polar residues" evidence="1">
    <location>
        <begin position="62"/>
        <end position="75"/>
    </location>
</feature>
<name>A0AAV4XV95_CAEEX</name>
<dbReference type="EMBL" id="BPLR01018274">
    <property type="protein sequence ID" value="GIY98258.1"/>
    <property type="molecule type" value="Genomic_DNA"/>
</dbReference>
<keyword evidence="3" id="KW-1185">Reference proteome</keyword>